<dbReference type="AlphaFoldDB" id="A0AAV7MD48"/>
<evidence type="ECO:0000313" key="3">
    <source>
        <dbReference type="Proteomes" id="UP001066276"/>
    </source>
</evidence>
<evidence type="ECO:0000256" key="1">
    <source>
        <dbReference type="SAM" id="Phobius"/>
    </source>
</evidence>
<sequence length="63" mass="7504">SSLLLKFFSGLFFFPLGLLLEVTVCLVLHYWQNRGYWKGSPLPWSVQNQQETKWCLETDRLLR</sequence>
<protein>
    <submittedName>
        <fullName evidence="2">Uncharacterized protein</fullName>
    </submittedName>
</protein>
<dbReference type="EMBL" id="JANPWB010000014">
    <property type="protein sequence ID" value="KAJ1101261.1"/>
    <property type="molecule type" value="Genomic_DNA"/>
</dbReference>
<feature type="non-terminal residue" evidence="2">
    <location>
        <position position="63"/>
    </location>
</feature>
<keyword evidence="1" id="KW-1133">Transmembrane helix</keyword>
<feature type="non-terminal residue" evidence="2">
    <location>
        <position position="1"/>
    </location>
</feature>
<name>A0AAV7MD48_PLEWA</name>
<keyword evidence="1" id="KW-0472">Membrane</keyword>
<evidence type="ECO:0000313" key="2">
    <source>
        <dbReference type="EMBL" id="KAJ1101261.1"/>
    </source>
</evidence>
<feature type="transmembrane region" description="Helical" evidence="1">
    <location>
        <begin position="12"/>
        <end position="31"/>
    </location>
</feature>
<proteinExistence type="predicted"/>
<keyword evidence="1" id="KW-0812">Transmembrane</keyword>
<reference evidence="2" key="1">
    <citation type="journal article" date="2022" name="bioRxiv">
        <title>Sequencing and chromosome-scale assembly of the giantPleurodeles waltlgenome.</title>
        <authorList>
            <person name="Brown T."/>
            <person name="Elewa A."/>
            <person name="Iarovenko S."/>
            <person name="Subramanian E."/>
            <person name="Araus A.J."/>
            <person name="Petzold A."/>
            <person name="Susuki M."/>
            <person name="Suzuki K.-i.T."/>
            <person name="Hayashi T."/>
            <person name="Toyoda A."/>
            <person name="Oliveira C."/>
            <person name="Osipova E."/>
            <person name="Leigh N.D."/>
            <person name="Simon A."/>
            <person name="Yun M.H."/>
        </authorList>
    </citation>
    <scope>NUCLEOTIDE SEQUENCE</scope>
    <source>
        <strain evidence="2">20211129_DDA</strain>
        <tissue evidence="2">Liver</tissue>
    </source>
</reference>
<gene>
    <name evidence="2" type="ORF">NDU88_006333</name>
</gene>
<organism evidence="2 3">
    <name type="scientific">Pleurodeles waltl</name>
    <name type="common">Iberian ribbed newt</name>
    <dbReference type="NCBI Taxonomy" id="8319"/>
    <lineage>
        <taxon>Eukaryota</taxon>
        <taxon>Metazoa</taxon>
        <taxon>Chordata</taxon>
        <taxon>Craniata</taxon>
        <taxon>Vertebrata</taxon>
        <taxon>Euteleostomi</taxon>
        <taxon>Amphibia</taxon>
        <taxon>Batrachia</taxon>
        <taxon>Caudata</taxon>
        <taxon>Salamandroidea</taxon>
        <taxon>Salamandridae</taxon>
        <taxon>Pleurodelinae</taxon>
        <taxon>Pleurodeles</taxon>
    </lineage>
</organism>
<keyword evidence="3" id="KW-1185">Reference proteome</keyword>
<accession>A0AAV7MD48</accession>
<dbReference type="Proteomes" id="UP001066276">
    <property type="component" value="Chromosome 10"/>
</dbReference>
<comment type="caution">
    <text evidence="2">The sequence shown here is derived from an EMBL/GenBank/DDBJ whole genome shotgun (WGS) entry which is preliminary data.</text>
</comment>